<feature type="non-terminal residue" evidence="2">
    <location>
        <position position="468"/>
    </location>
</feature>
<keyword evidence="3" id="KW-1185">Reference proteome</keyword>
<reference evidence="2" key="1">
    <citation type="submission" date="2020-04" db="EMBL/GenBank/DDBJ databases">
        <authorList>
            <person name="Alioto T."/>
            <person name="Alioto T."/>
            <person name="Gomez Garrido J."/>
        </authorList>
    </citation>
    <scope>NUCLEOTIDE SEQUENCE</scope>
    <source>
        <strain evidence="2">A484AB</strain>
    </source>
</reference>
<dbReference type="SUPFAM" id="SSF53300">
    <property type="entry name" value="vWA-like"/>
    <property type="match status" value="3"/>
</dbReference>
<dbReference type="PROSITE" id="PS50234">
    <property type="entry name" value="VWFA"/>
    <property type="match status" value="3"/>
</dbReference>
<evidence type="ECO:0000256" key="1">
    <source>
        <dbReference type="SAM" id="MobiDB-lite"/>
    </source>
</evidence>
<feature type="compositionally biased region" description="Low complexity" evidence="1">
    <location>
        <begin position="106"/>
        <end position="154"/>
    </location>
</feature>
<sequence length="468" mass="51702">GFTETDGDRPDVEDVVVVFTDGRSSYPDKTNESAWNLKKKGVHIIAIGVVENLENDEKKSKIEEELKNIASSPKDVKMIDFANLETLIGEIAYKVCENSTTPTPPKKTTTLPPSTTLAPSPALITTVTPSPTLPLTTTSPSTTIPRSTTLTPSTSVPPTPPTNCSGKDVLFVVDGTVNSRQSYDLAQEDFENIKGFIKSVIRGLNDTFRVGVMQYTDKDTARMEIDFMSPLEFSDTVKDITITQQRGYKRYTGDALAEAANRFYEHDYLQYRENNPDVIVLVTRGTPNGREQALSKVKILESRKIDLVTVGVHSGASAPGYLKDFLLNMTQPPLMFLSNYKDLEKNREPVLQAIRFPLLCAPAPTPPPVICNGSRHDIFFVVDGSASINSHNFDKVKNFLSHLITQLSVESSAINTGLMQFSKEDLTTVEWDLGRYSEIETKNNALKLNYQAGTRTEAGDALTHVINE</sequence>
<name>A0A7D9J9V1_PARCT</name>
<dbReference type="InterPro" id="IPR050525">
    <property type="entry name" value="ECM_Assembly_Org"/>
</dbReference>
<dbReference type="CDD" id="cd01450">
    <property type="entry name" value="vWFA_subfamily_ECM"/>
    <property type="match status" value="1"/>
</dbReference>
<comment type="caution">
    <text evidence="2">The sequence shown here is derived from an EMBL/GenBank/DDBJ whole genome shotgun (WGS) entry which is preliminary data.</text>
</comment>
<feature type="region of interest" description="Disordered" evidence="1">
    <location>
        <begin position="98"/>
        <end position="162"/>
    </location>
</feature>
<dbReference type="SMART" id="SM00327">
    <property type="entry name" value="VWA"/>
    <property type="match status" value="1"/>
</dbReference>
<evidence type="ECO:0000313" key="3">
    <source>
        <dbReference type="Proteomes" id="UP001152795"/>
    </source>
</evidence>
<dbReference type="InterPro" id="IPR002035">
    <property type="entry name" value="VWF_A"/>
</dbReference>
<dbReference type="EMBL" id="CACRXK020013370">
    <property type="protein sequence ID" value="CAB4025036.1"/>
    <property type="molecule type" value="Genomic_DNA"/>
</dbReference>
<dbReference type="PANTHER" id="PTHR24020:SF84">
    <property type="entry name" value="VWFA DOMAIN-CONTAINING PROTEIN"/>
    <property type="match status" value="1"/>
</dbReference>
<dbReference type="AlphaFoldDB" id="A0A7D9J9V1"/>
<gene>
    <name evidence="2" type="ORF">PACLA_8A073546</name>
</gene>
<dbReference type="Gene3D" id="3.40.50.410">
    <property type="entry name" value="von Willebrand factor, type A domain"/>
    <property type="match status" value="3"/>
</dbReference>
<organism evidence="2 3">
    <name type="scientific">Paramuricea clavata</name>
    <name type="common">Red gorgonian</name>
    <name type="synonym">Violescent sea-whip</name>
    <dbReference type="NCBI Taxonomy" id="317549"/>
    <lineage>
        <taxon>Eukaryota</taxon>
        <taxon>Metazoa</taxon>
        <taxon>Cnidaria</taxon>
        <taxon>Anthozoa</taxon>
        <taxon>Octocorallia</taxon>
        <taxon>Malacalcyonacea</taxon>
        <taxon>Plexauridae</taxon>
        <taxon>Paramuricea</taxon>
    </lineage>
</organism>
<accession>A0A7D9J9V1</accession>
<evidence type="ECO:0000313" key="2">
    <source>
        <dbReference type="EMBL" id="CAB4025036.1"/>
    </source>
</evidence>
<feature type="non-terminal residue" evidence="2">
    <location>
        <position position="1"/>
    </location>
</feature>
<protein>
    <submittedName>
        <fullName evidence="2">von Willebrand factor</fullName>
    </submittedName>
</protein>
<dbReference type="InterPro" id="IPR036465">
    <property type="entry name" value="vWFA_dom_sf"/>
</dbReference>
<proteinExistence type="predicted"/>
<dbReference type="Pfam" id="PF00092">
    <property type="entry name" value="VWA"/>
    <property type="match status" value="3"/>
</dbReference>
<dbReference type="Proteomes" id="UP001152795">
    <property type="component" value="Unassembled WGS sequence"/>
</dbReference>
<dbReference type="PANTHER" id="PTHR24020">
    <property type="entry name" value="COLLAGEN ALPHA"/>
    <property type="match status" value="1"/>
</dbReference>